<evidence type="ECO:0000256" key="1">
    <source>
        <dbReference type="SAM" id="MobiDB-lite"/>
    </source>
</evidence>
<dbReference type="EMBL" id="KN817586">
    <property type="protein sequence ID" value="KJA18664.1"/>
    <property type="molecule type" value="Genomic_DNA"/>
</dbReference>
<accession>A0A0D2NIC7</accession>
<sequence length="190" mass="20537">MRYHWPTSGTARPFERGYFLPATRSVSLQEARRGPTSFAIIACSHVLPQRTACNRGAPTRTPRQTRAYRPAPHRHKGLQGFEESCAHRKAQAIPRDVRTGRQLRGDERDVQGLSARRRAGRAVSAQSVAEAPEGGHEVHGEARRDGGVRQALAIGSGIEASVGPPTGEVGAGHFGRVNWCSCGRIGSGKE</sequence>
<feature type="compositionally biased region" description="Basic and acidic residues" evidence="1">
    <location>
        <begin position="133"/>
        <end position="144"/>
    </location>
</feature>
<feature type="region of interest" description="Disordered" evidence="1">
    <location>
        <begin position="101"/>
        <end position="144"/>
    </location>
</feature>
<proteinExistence type="predicted"/>
<dbReference type="AlphaFoldDB" id="A0A0D2NIC7"/>
<evidence type="ECO:0000313" key="3">
    <source>
        <dbReference type="Proteomes" id="UP000054270"/>
    </source>
</evidence>
<organism evidence="2 3">
    <name type="scientific">Hypholoma sublateritium (strain FD-334 SS-4)</name>
    <dbReference type="NCBI Taxonomy" id="945553"/>
    <lineage>
        <taxon>Eukaryota</taxon>
        <taxon>Fungi</taxon>
        <taxon>Dikarya</taxon>
        <taxon>Basidiomycota</taxon>
        <taxon>Agaricomycotina</taxon>
        <taxon>Agaricomycetes</taxon>
        <taxon>Agaricomycetidae</taxon>
        <taxon>Agaricales</taxon>
        <taxon>Agaricineae</taxon>
        <taxon>Strophariaceae</taxon>
        <taxon>Hypholoma</taxon>
    </lineage>
</organism>
<dbReference type="Proteomes" id="UP000054270">
    <property type="component" value="Unassembled WGS sequence"/>
</dbReference>
<feature type="compositionally biased region" description="Basic and acidic residues" evidence="1">
    <location>
        <begin position="101"/>
        <end position="110"/>
    </location>
</feature>
<evidence type="ECO:0000313" key="2">
    <source>
        <dbReference type="EMBL" id="KJA18664.1"/>
    </source>
</evidence>
<gene>
    <name evidence="2" type="ORF">HYPSUDRAFT_919671</name>
</gene>
<reference evidence="3" key="1">
    <citation type="submission" date="2014-04" db="EMBL/GenBank/DDBJ databases">
        <title>Evolutionary Origins and Diversification of the Mycorrhizal Mutualists.</title>
        <authorList>
            <consortium name="DOE Joint Genome Institute"/>
            <consortium name="Mycorrhizal Genomics Consortium"/>
            <person name="Kohler A."/>
            <person name="Kuo A."/>
            <person name="Nagy L.G."/>
            <person name="Floudas D."/>
            <person name="Copeland A."/>
            <person name="Barry K.W."/>
            <person name="Cichocki N."/>
            <person name="Veneault-Fourrey C."/>
            <person name="LaButti K."/>
            <person name="Lindquist E.A."/>
            <person name="Lipzen A."/>
            <person name="Lundell T."/>
            <person name="Morin E."/>
            <person name="Murat C."/>
            <person name="Riley R."/>
            <person name="Ohm R."/>
            <person name="Sun H."/>
            <person name="Tunlid A."/>
            <person name="Henrissat B."/>
            <person name="Grigoriev I.V."/>
            <person name="Hibbett D.S."/>
            <person name="Martin F."/>
        </authorList>
    </citation>
    <scope>NUCLEOTIDE SEQUENCE [LARGE SCALE GENOMIC DNA]</scope>
    <source>
        <strain evidence="3">FD-334 SS-4</strain>
    </source>
</reference>
<keyword evidence="3" id="KW-1185">Reference proteome</keyword>
<protein>
    <submittedName>
        <fullName evidence="2">Uncharacterized protein</fullName>
    </submittedName>
</protein>
<name>A0A0D2NIC7_HYPSF</name>